<sequence>MKQLMLLLFGAGVVTAGAQSPGGVKGTELWFQTLPVTADLQGAYRWMDLAGDSVKLRSLDRNGKPGSEYTQTRSFAPAFNFHPALYLSGGSYGKTASFKFSNFSQATVFSVFALPPESHDKDMLLYSLDGRKGGGSILSKDKAVRANGTEPLDYGKDTGEDLLFSSSDRQSATDFREFSVRVLTYLKSNRPGTGLWGENSASNLFVGGTYSASNPQFSTGYDEASFGNNRFDGYSPEVIIYGRYLTPAERRKVESYLAVKYGITLNNSYLDSEGNLIWDKDENLGYHHRVTAIGSDAASALHQLLSTTSYEEGPVYATMKANDTFHDGNSYAESSASRLLVMGREYGNPLPDKGYIFWGDDNGPLTTYTSPADTLWHIMHRTWTVRSNVPASADSTSVRWNGTGMTVTRKGFLDTIEQDSSATEAFAVTPALPGREGAISFYCPLSHPTFDAGFTGSGGNTCEYGYRFDREGNVYAISGGQAGATAVATGVSGSAVSIRREDGQVYLRIDGIGSRARTIPLPEASGSMSGLIRTVTSEEPLRIAAVRTGGIGDTGNMAELSHALTPDDEFSQYCRNRTLLLIDPSGEGRFDTEDMIAVKCSRPDLMRGKTVFHNLFWDLDGSGSDVFTFAYYDGLAADALPTPSTCEDGKPRNDGSIDIDIRIGTPVYDYVLSADTVAGVSKDEIIASGKFTGEAHRIDGLAPGTYTLKVTQGGGNDIYGTGGPLYTTYVHDKRIFASGEVSWTVTGTNSNYRLGVEPRISDDITQFGFDVRGDKAYMIIDGHTSLTQFIRIKEGDVLTLGLEGITVSYKLNGKVIRRFTQWNIRAWRLCIKFGTGETHITGLTVNGEPIPDFTHSGNVQVENPKTNTALFTVHVGSECDPTLPNGTEKKEGSLIGWSDRPGNGEGNSQGNGNRDDSFQVKPDGTTGIFDVVLEQDQPGDVTLMVFDASGKLVHEQFMEGETTKRSRFEAPAPGVYVVKAIGPDWEKTRKIIAK</sequence>
<evidence type="ECO:0000256" key="1">
    <source>
        <dbReference type="SAM" id="MobiDB-lite"/>
    </source>
</evidence>
<dbReference type="EMBL" id="VVYW01000022">
    <property type="protein sequence ID" value="KAA5404526.1"/>
    <property type="molecule type" value="Genomic_DNA"/>
</dbReference>
<protein>
    <submittedName>
        <fullName evidence="4">T9SS type A sorting domain-containing protein</fullName>
    </submittedName>
</protein>
<dbReference type="NCBIfam" id="TIGR04183">
    <property type="entry name" value="Por_Secre_tail"/>
    <property type="match status" value="1"/>
</dbReference>
<comment type="caution">
    <text evidence="4">The sequence shown here is derived from an EMBL/GenBank/DDBJ whole genome shotgun (WGS) entry which is preliminary data.</text>
</comment>
<dbReference type="InterPro" id="IPR058515">
    <property type="entry name" value="DUF8202"/>
</dbReference>
<dbReference type="Pfam" id="PF26628">
    <property type="entry name" value="DUF8202"/>
    <property type="match status" value="1"/>
</dbReference>
<evidence type="ECO:0000256" key="2">
    <source>
        <dbReference type="SAM" id="SignalP"/>
    </source>
</evidence>
<feature type="region of interest" description="Disordered" evidence="1">
    <location>
        <begin position="880"/>
        <end position="921"/>
    </location>
</feature>
<feature type="chain" id="PRO_5024322874" evidence="2">
    <location>
        <begin position="19"/>
        <end position="994"/>
    </location>
</feature>
<name>A0A5M6A417_9BACE</name>
<evidence type="ECO:0000313" key="5">
    <source>
        <dbReference type="Proteomes" id="UP000325055"/>
    </source>
</evidence>
<organism evidence="4 5">
    <name type="scientific">Bacteroides cellulosilyticus</name>
    <dbReference type="NCBI Taxonomy" id="246787"/>
    <lineage>
        <taxon>Bacteria</taxon>
        <taxon>Pseudomonadati</taxon>
        <taxon>Bacteroidota</taxon>
        <taxon>Bacteroidia</taxon>
        <taxon>Bacteroidales</taxon>
        <taxon>Bacteroidaceae</taxon>
        <taxon>Bacteroides</taxon>
    </lineage>
</organism>
<accession>A0A5M6A417</accession>
<dbReference type="Proteomes" id="UP000325055">
    <property type="component" value="Unassembled WGS sequence"/>
</dbReference>
<proteinExistence type="predicted"/>
<gene>
    <name evidence="4" type="ORF">F2Y86_21560</name>
</gene>
<dbReference type="RefSeq" id="WP_149950429.1">
    <property type="nucleotide sequence ID" value="NZ_RCXI01000023.1"/>
</dbReference>
<evidence type="ECO:0000259" key="3">
    <source>
        <dbReference type="Pfam" id="PF26628"/>
    </source>
</evidence>
<keyword evidence="2" id="KW-0732">Signal</keyword>
<feature type="signal peptide" evidence="2">
    <location>
        <begin position="1"/>
        <end position="18"/>
    </location>
</feature>
<dbReference type="AlphaFoldDB" id="A0A5M6A417"/>
<feature type="domain" description="DUF8202" evidence="3">
    <location>
        <begin position="249"/>
        <end position="409"/>
    </location>
</feature>
<reference evidence="4 5" key="1">
    <citation type="journal article" date="2019" name="Nat. Med.">
        <title>A library of human gut bacterial isolates paired with longitudinal multiomics data enables mechanistic microbiome research.</title>
        <authorList>
            <person name="Poyet M."/>
            <person name="Groussin M."/>
            <person name="Gibbons S.M."/>
            <person name="Avila-Pacheco J."/>
            <person name="Jiang X."/>
            <person name="Kearney S.M."/>
            <person name="Perrotta A.R."/>
            <person name="Berdy B."/>
            <person name="Zhao S."/>
            <person name="Lieberman T.D."/>
            <person name="Swanson P.K."/>
            <person name="Smith M."/>
            <person name="Roesemann S."/>
            <person name="Alexander J.E."/>
            <person name="Rich S.A."/>
            <person name="Livny J."/>
            <person name="Vlamakis H."/>
            <person name="Clish C."/>
            <person name="Bullock K."/>
            <person name="Deik A."/>
            <person name="Scott J."/>
            <person name="Pierce K.A."/>
            <person name="Xavier R.J."/>
            <person name="Alm E.J."/>
        </authorList>
    </citation>
    <scope>NUCLEOTIDE SEQUENCE [LARGE SCALE GENOMIC DNA]</scope>
    <source>
        <strain evidence="4 5">BIOML-A7</strain>
    </source>
</reference>
<dbReference type="InterPro" id="IPR026444">
    <property type="entry name" value="Secre_tail"/>
</dbReference>
<evidence type="ECO:0000313" key="4">
    <source>
        <dbReference type="EMBL" id="KAA5404526.1"/>
    </source>
</evidence>